<dbReference type="Pfam" id="PF00702">
    <property type="entry name" value="Hydrolase"/>
    <property type="match status" value="1"/>
</dbReference>
<organism evidence="4 5">
    <name type="scientific">Terrimicrobium sacchariphilum</name>
    <dbReference type="NCBI Taxonomy" id="690879"/>
    <lineage>
        <taxon>Bacteria</taxon>
        <taxon>Pseudomonadati</taxon>
        <taxon>Verrucomicrobiota</taxon>
        <taxon>Terrimicrobiia</taxon>
        <taxon>Terrimicrobiales</taxon>
        <taxon>Terrimicrobiaceae</taxon>
        <taxon>Terrimicrobium</taxon>
    </lineage>
</organism>
<dbReference type="GO" id="GO:0016791">
    <property type="term" value="F:phosphatase activity"/>
    <property type="evidence" value="ECO:0007669"/>
    <property type="project" value="TreeGrafter"/>
</dbReference>
<reference evidence="5" key="1">
    <citation type="journal article" date="2017" name="Genome Announc.">
        <title>Draft Genome Sequence of Terrimicrobium sacchariphilum NM-5T, a Facultative Anaerobic Soil Bacterium of the Class Spartobacteria.</title>
        <authorList>
            <person name="Qiu Y.L."/>
            <person name="Tourlousse D.M."/>
            <person name="Matsuura N."/>
            <person name="Ohashi A."/>
            <person name="Sekiguchi Y."/>
        </authorList>
    </citation>
    <scope>NUCLEOTIDE SEQUENCE [LARGE SCALE GENOMIC DNA]</scope>
    <source>
        <strain evidence="5">NM-5</strain>
    </source>
</reference>
<dbReference type="RefSeq" id="WP_075079905.1">
    <property type="nucleotide sequence ID" value="NZ_BDCO01000002.1"/>
</dbReference>
<dbReference type="PANTHER" id="PTHR46470:SF2">
    <property type="entry name" value="GLYCERALDEHYDE 3-PHOSPHATE PHOSPHATASE"/>
    <property type="match status" value="1"/>
</dbReference>
<dbReference type="InterPro" id="IPR036412">
    <property type="entry name" value="HAD-like_sf"/>
</dbReference>
<dbReference type="SFLD" id="SFLDS00003">
    <property type="entry name" value="Haloacid_Dehalogenase"/>
    <property type="match status" value="1"/>
</dbReference>
<dbReference type="Proteomes" id="UP000076023">
    <property type="component" value="Unassembled WGS sequence"/>
</dbReference>
<dbReference type="AlphaFoldDB" id="A0A146G9A3"/>
<evidence type="ECO:0000256" key="3">
    <source>
        <dbReference type="ARBA" id="ARBA00022842"/>
    </source>
</evidence>
<evidence type="ECO:0000256" key="1">
    <source>
        <dbReference type="ARBA" id="ARBA00022723"/>
    </source>
</evidence>
<protein>
    <submittedName>
        <fullName evidence="4">Putative hydrolase of the HAD superfamily</fullName>
    </submittedName>
</protein>
<dbReference type="STRING" id="690879.TSACC_22684"/>
<keyword evidence="1" id="KW-0479">Metal-binding</keyword>
<accession>A0A146G9A3</accession>
<keyword evidence="2 4" id="KW-0378">Hydrolase</keyword>
<evidence type="ECO:0000313" key="5">
    <source>
        <dbReference type="Proteomes" id="UP000076023"/>
    </source>
</evidence>
<keyword evidence="5" id="KW-1185">Reference proteome</keyword>
<dbReference type="InParanoid" id="A0A146G9A3"/>
<dbReference type="InterPro" id="IPR051400">
    <property type="entry name" value="HAD-like_hydrolase"/>
</dbReference>
<dbReference type="SUPFAM" id="SSF56784">
    <property type="entry name" value="HAD-like"/>
    <property type="match status" value="1"/>
</dbReference>
<gene>
    <name evidence="4" type="ORF">TSACC_22684</name>
</gene>
<dbReference type="Gene3D" id="1.10.150.520">
    <property type="match status" value="1"/>
</dbReference>
<proteinExistence type="predicted"/>
<name>A0A146G9A3_TERSA</name>
<evidence type="ECO:0000313" key="4">
    <source>
        <dbReference type="EMBL" id="GAT34259.1"/>
    </source>
</evidence>
<sequence>MPPLHPIPRAVIFDLDNCLADAREVGTELFEEGFQAIRDANTGWLAETALEAAFSDCWRHPLDWVAERHGFSPEMLRAGWETFSRMEVRHPMHGYGDLPELLKLPQHRVLVTSGFRHLQESKIRALNLSSYVHELYVDAIDEPDRIGKKGWFQRILASHGLTPAETFVVGDSAASEIAAGNSLGMPTVQILRPGVPRSETARFHIASLAELPGLLGR</sequence>
<keyword evidence="3" id="KW-0460">Magnesium</keyword>
<comment type="caution">
    <text evidence="4">The sequence shown here is derived from an EMBL/GenBank/DDBJ whole genome shotgun (WGS) entry which is preliminary data.</text>
</comment>
<dbReference type="SFLD" id="SFLDG01129">
    <property type="entry name" value="C1.5:_HAD__Beta-PGM__Phosphata"/>
    <property type="match status" value="1"/>
</dbReference>
<evidence type="ECO:0000256" key="2">
    <source>
        <dbReference type="ARBA" id="ARBA00022801"/>
    </source>
</evidence>
<dbReference type="GO" id="GO:0046872">
    <property type="term" value="F:metal ion binding"/>
    <property type="evidence" value="ECO:0007669"/>
    <property type="project" value="UniProtKB-KW"/>
</dbReference>
<dbReference type="OrthoDB" id="7059729at2"/>
<dbReference type="EMBL" id="BDCO01000002">
    <property type="protein sequence ID" value="GAT34259.1"/>
    <property type="molecule type" value="Genomic_DNA"/>
</dbReference>
<dbReference type="PANTHER" id="PTHR46470">
    <property type="entry name" value="N-ACYLNEURAMINATE-9-PHOSPHATASE"/>
    <property type="match status" value="1"/>
</dbReference>
<dbReference type="Gene3D" id="3.40.50.1000">
    <property type="entry name" value="HAD superfamily/HAD-like"/>
    <property type="match status" value="1"/>
</dbReference>
<dbReference type="InterPro" id="IPR023214">
    <property type="entry name" value="HAD_sf"/>
</dbReference>